<protein>
    <submittedName>
        <fullName evidence="9">Carbohydrate ABC transporter membrane protein 2 (CUT1 family)</fullName>
    </submittedName>
</protein>
<dbReference type="PANTHER" id="PTHR43744:SF12">
    <property type="entry name" value="ABC TRANSPORTER PERMEASE PROTEIN MG189-RELATED"/>
    <property type="match status" value="1"/>
</dbReference>
<organism evidence="9 10">
    <name type="scientific">Kribbella pratensis</name>
    <dbReference type="NCBI Taxonomy" id="2512112"/>
    <lineage>
        <taxon>Bacteria</taxon>
        <taxon>Bacillati</taxon>
        <taxon>Actinomycetota</taxon>
        <taxon>Actinomycetes</taxon>
        <taxon>Propionibacteriales</taxon>
        <taxon>Kribbellaceae</taxon>
        <taxon>Kribbella</taxon>
    </lineage>
</organism>
<comment type="caution">
    <text evidence="9">The sequence shown here is derived from an EMBL/GenBank/DDBJ whole genome shotgun (WGS) entry which is preliminary data.</text>
</comment>
<name>A0ABY2FB67_9ACTN</name>
<reference evidence="9 10" key="1">
    <citation type="submission" date="2019-03" db="EMBL/GenBank/DDBJ databases">
        <title>Genomic Encyclopedia of Type Strains, Phase III (KMG-III): the genomes of soil and plant-associated and newly described type strains.</title>
        <authorList>
            <person name="Whitman W."/>
        </authorList>
    </citation>
    <scope>NUCLEOTIDE SEQUENCE [LARGE SCALE GENOMIC DNA]</scope>
    <source>
        <strain evidence="9 10">VKMAc-2574</strain>
    </source>
</reference>
<dbReference type="PANTHER" id="PTHR43744">
    <property type="entry name" value="ABC TRANSPORTER PERMEASE PROTEIN MG189-RELATED-RELATED"/>
    <property type="match status" value="1"/>
</dbReference>
<feature type="transmembrane region" description="Helical" evidence="7">
    <location>
        <begin position="186"/>
        <end position="209"/>
    </location>
</feature>
<evidence type="ECO:0000259" key="8">
    <source>
        <dbReference type="PROSITE" id="PS50928"/>
    </source>
</evidence>
<dbReference type="SUPFAM" id="SSF161098">
    <property type="entry name" value="MetI-like"/>
    <property type="match status" value="1"/>
</dbReference>
<comment type="subcellular location">
    <subcellularLocation>
        <location evidence="1 7">Cell membrane</location>
        <topology evidence="1 7">Multi-pass membrane protein</topology>
    </subcellularLocation>
</comment>
<feature type="transmembrane region" description="Helical" evidence="7">
    <location>
        <begin position="75"/>
        <end position="101"/>
    </location>
</feature>
<feature type="transmembrane region" description="Helical" evidence="7">
    <location>
        <begin position="113"/>
        <end position="135"/>
    </location>
</feature>
<accession>A0ABY2FB67</accession>
<dbReference type="Gene3D" id="1.10.3720.10">
    <property type="entry name" value="MetI-like"/>
    <property type="match status" value="1"/>
</dbReference>
<dbReference type="Pfam" id="PF00528">
    <property type="entry name" value="BPD_transp_1"/>
    <property type="match status" value="1"/>
</dbReference>
<dbReference type="PROSITE" id="PS50928">
    <property type="entry name" value="ABC_TM1"/>
    <property type="match status" value="1"/>
</dbReference>
<comment type="similarity">
    <text evidence="7">Belongs to the binding-protein-dependent transport system permease family.</text>
</comment>
<evidence type="ECO:0000256" key="6">
    <source>
        <dbReference type="ARBA" id="ARBA00023136"/>
    </source>
</evidence>
<evidence type="ECO:0000313" key="10">
    <source>
        <dbReference type="Proteomes" id="UP000295060"/>
    </source>
</evidence>
<gene>
    <name evidence="9" type="ORF">EV137_5929</name>
</gene>
<keyword evidence="6 7" id="KW-0472">Membrane</keyword>
<dbReference type="CDD" id="cd06261">
    <property type="entry name" value="TM_PBP2"/>
    <property type="match status" value="1"/>
</dbReference>
<evidence type="ECO:0000256" key="7">
    <source>
        <dbReference type="RuleBase" id="RU363032"/>
    </source>
</evidence>
<keyword evidence="4 7" id="KW-0812">Transmembrane</keyword>
<evidence type="ECO:0000256" key="4">
    <source>
        <dbReference type="ARBA" id="ARBA00022692"/>
    </source>
</evidence>
<keyword evidence="10" id="KW-1185">Reference proteome</keyword>
<feature type="domain" description="ABC transmembrane type-1" evidence="8">
    <location>
        <begin position="76"/>
        <end position="265"/>
    </location>
</feature>
<proteinExistence type="inferred from homology"/>
<evidence type="ECO:0000256" key="1">
    <source>
        <dbReference type="ARBA" id="ARBA00004651"/>
    </source>
</evidence>
<feature type="transmembrane region" description="Helical" evidence="7">
    <location>
        <begin position="244"/>
        <end position="264"/>
    </location>
</feature>
<evidence type="ECO:0000313" key="9">
    <source>
        <dbReference type="EMBL" id="TDW87845.1"/>
    </source>
</evidence>
<feature type="transmembrane region" description="Helical" evidence="7">
    <location>
        <begin position="147"/>
        <end position="165"/>
    </location>
</feature>
<dbReference type="EMBL" id="SODU01000003">
    <property type="protein sequence ID" value="TDW87845.1"/>
    <property type="molecule type" value="Genomic_DNA"/>
</dbReference>
<dbReference type="RefSeq" id="WP_134131546.1">
    <property type="nucleotide sequence ID" value="NZ_SODU01000003.1"/>
</dbReference>
<evidence type="ECO:0000256" key="3">
    <source>
        <dbReference type="ARBA" id="ARBA00022475"/>
    </source>
</evidence>
<evidence type="ECO:0000256" key="5">
    <source>
        <dbReference type="ARBA" id="ARBA00022989"/>
    </source>
</evidence>
<feature type="transmembrane region" description="Helical" evidence="7">
    <location>
        <begin position="15"/>
        <end position="40"/>
    </location>
</feature>
<keyword evidence="3" id="KW-1003">Cell membrane</keyword>
<dbReference type="InterPro" id="IPR035906">
    <property type="entry name" value="MetI-like_sf"/>
</dbReference>
<sequence length="279" mass="31596">MHEQLRERLFPGDRVAAYVVLVVLGLVTVLPLLYMIVLALQSDGEVQSGDPVLWPDHLQWQNFSRLFDAAPFGRFFVNSFVMAGAITVSHLIFDPLVGYVFAKLDFPGKRIAFVAVLSTLMVPFFVRMLPIYSIFASLGWIDSYQGLIVPFLMDAYGIFLMRQFIRPLPDELIEAARVDGAGEFRIYLRVILPQCRPALAVLGLFTFVFQWNEFLWPLIATSRTEMRTLPIGLTLFNQEYFTQWNLTAAGALILFVPTAIFFVITQKFLVEGIALSGLK</sequence>
<evidence type="ECO:0000256" key="2">
    <source>
        <dbReference type="ARBA" id="ARBA00022448"/>
    </source>
</evidence>
<dbReference type="Proteomes" id="UP000295060">
    <property type="component" value="Unassembled WGS sequence"/>
</dbReference>
<dbReference type="InterPro" id="IPR000515">
    <property type="entry name" value="MetI-like"/>
</dbReference>
<keyword evidence="2 7" id="KW-0813">Transport</keyword>
<keyword evidence="5 7" id="KW-1133">Transmembrane helix</keyword>